<dbReference type="GO" id="GO:0009228">
    <property type="term" value="P:thiamine biosynthetic process"/>
    <property type="evidence" value="ECO:0007669"/>
    <property type="project" value="InterPro"/>
</dbReference>
<dbReference type="Pfam" id="PF08543">
    <property type="entry name" value="Phos_pyr_kin"/>
    <property type="match status" value="1"/>
</dbReference>
<reference evidence="16" key="1">
    <citation type="submission" date="2023-07" db="EMBL/GenBank/DDBJ databases">
        <title>Sequencing the genomes of 1000 actinobacteria strains.</title>
        <authorList>
            <person name="Klenk H.-P."/>
        </authorList>
    </citation>
    <scope>NUCLEOTIDE SEQUENCE</scope>
    <source>
        <strain evidence="16">DSM 13988</strain>
    </source>
</reference>
<keyword evidence="5" id="KW-0479">Metal-binding</keyword>
<dbReference type="InterPro" id="IPR029056">
    <property type="entry name" value="Ribokinase-like"/>
</dbReference>
<evidence type="ECO:0000313" key="16">
    <source>
        <dbReference type="EMBL" id="MDR6891834.1"/>
    </source>
</evidence>
<evidence type="ECO:0000256" key="14">
    <source>
        <dbReference type="ARBA" id="ARBA00049293"/>
    </source>
</evidence>
<keyword evidence="9" id="KW-0460">Magnesium</keyword>
<dbReference type="InterPro" id="IPR004399">
    <property type="entry name" value="HMP/HMP-P_kinase_dom"/>
</dbReference>
<sequence>MTENTAQTPEDLSADDLFVPAHALTIAGSEATGGAGGQADIKTFQELGVFGSLALTVIVSFDPENEWNHRVFPLPQDVIAQQLQTNFAAFDFDAVKIGMLGSPDTIRTVGEALGQHKPDNLVLDPVLICKGQEPGHALDTDRALTATILPHADFVTPNHFEALALSGMDEITTVDHLTEAAKRIFDSSGAVVLAKGGVRLEGADAVDVFYDGTDVEVLSAPKIGEVPVSGAGCSLAAAVTAELAKGSTPLEAATAAKEFVTAGIKHRVGGRLPFESFWQGGLVAEMG</sequence>
<evidence type="ECO:0000256" key="10">
    <source>
        <dbReference type="ARBA" id="ARBA00042307"/>
    </source>
</evidence>
<gene>
    <name evidence="16" type="ORF">J2S35_000774</name>
</gene>
<dbReference type="AlphaFoldDB" id="A0AAE4C6V6"/>
<comment type="similarity">
    <text evidence="2">Belongs to the ThiD family.</text>
</comment>
<evidence type="ECO:0000256" key="3">
    <source>
        <dbReference type="ARBA" id="ARBA00012104"/>
    </source>
</evidence>
<dbReference type="PANTHER" id="PTHR20858:SF19">
    <property type="entry name" value="PYRIDOXINE KINASE"/>
    <property type="match status" value="1"/>
</dbReference>
<evidence type="ECO:0000256" key="5">
    <source>
        <dbReference type="ARBA" id="ARBA00022723"/>
    </source>
</evidence>
<dbReference type="GO" id="GO:0008478">
    <property type="term" value="F:pyridoxal kinase activity"/>
    <property type="evidence" value="ECO:0007669"/>
    <property type="project" value="UniProtKB-EC"/>
</dbReference>
<evidence type="ECO:0000256" key="4">
    <source>
        <dbReference type="ARBA" id="ARBA00022679"/>
    </source>
</evidence>
<keyword evidence="4 16" id="KW-0808">Transferase</keyword>
<evidence type="ECO:0000313" key="17">
    <source>
        <dbReference type="Proteomes" id="UP001247307"/>
    </source>
</evidence>
<feature type="domain" description="Pyridoxamine kinase/Phosphomethylpyrimidine kinase" evidence="15">
    <location>
        <begin position="32"/>
        <end position="268"/>
    </location>
</feature>
<keyword evidence="7 16" id="KW-0418">Kinase</keyword>
<comment type="function">
    <text evidence="1">Catalyzes the phosphorylation of hydroxymethylpyrimidine phosphate (HMP-P) to HMP-PP, and of HMP to HMP-P.</text>
</comment>
<dbReference type="EMBL" id="JAVDUI010000001">
    <property type="protein sequence ID" value="MDR6891834.1"/>
    <property type="molecule type" value="Genomic_DNA"/>
</dbReference>
<evidence type="ECO:0000256" key="2">
    <source>
        <dbReference type="ARBA" id="ARBA00009879"/>
    </source>
</evidence>
<evidence type="ECO:0000256" key="9">
    <source>
        <dbReference type="ARBA" id="ARBA00022842"/>
    </source>
</evidence>
<dbReference type="GO" id="GO:0008972">
    <property type="term" value="F:phosphomethylpyrimidine kinase activity"/>
    <property type="evidence" value="ECO:0007669"/>
    <property type="project" value="InterPro"/>
</dbReference>
<dbReference type="Gene3D" id="3.40.1190.20">
    <property type="match status" value="1"/>
</dbReference>
<evidence type="ECO:0000256" key="7">
    <source>
        <dbReference type="ARBA" id="ARBA00022777"/>
    </source>
</evidence>
<dbReference type="GO" id="GO:0046872">
    <property type="term" value="F:metal ion binding"/>
    <property type="evidence" value="ECO:0007669"/>
    <property type="project" value="UniProtKB-KW"/>
</dbReference>
<dbReference type="GO" id="GO:0005524">
    <property type="term" value="F:ATP binding"/>
    <property type="evidence" value="ECO:0007669"/>
    <property type="project" value="UniProtKB-KW"/>
</dbReference>
<name>A0AAE4C6V6_9MICC</name>
<dbReference type="PANTHER" id="PTHR20858">
    <property type="entry name" value="PHOSPHOMETHYLPYRIMIDINE KINASE"/>
    <property type="match status" value="1"/>
</dbReference>
<dbReference type="SUPFAM" id="SSF53613">
    <property type="entry name" value="Ribokinase-like"/>
    <property type="match status" value="1"/>
</dbReference>
<keyword evidence="17" id="KW-1185">Reference proteome</keyword>
<dbReference type="RefSeq" id="WP_309850077.1">
    <property type="nucleotide sequence ID" value="NZ_BAAAIU010000044.1"/>
</dbReference>
<evidence type="ECO:0000256" key="6">
    <source>
        <dbReference type="ARBA" id="ARBA00022741"/>
    </source>
</evidence>
<dbReference type="Proteomes" id="UP001247307">
    <property type="component" value="Unassembled WGS sequence"/>
</dbReference>
<keyword evidence="8" id="KW-0067">ATP-binding</keyword>
<evidence type="ECO:0000256" key="8">
    <source>
        <dbReference type="ARBA" id="ARBA00022840"/>
    </source>
</evidence>
<dbReference type="InterPro" id="IPR013749">
    <property type="entry name" value="PM/HMP-P_kinase-1"/>
</dbReference>
<evidence type="ECO:0000256" key="1">
    <source>
        <dbReference type="ARBA" id="ARBA00003848"/>
    </source>
</evidence>
<comment type="caution">
    <text evidence="16">The sequence shown here is derived from an EMBL/GenBank/DDBJ whole genome shotgun (WGS) entry which is preliminary data.</text>
</comment>
<dbReference type="GO" id="GO:0005829">
    <property type="term" value="C:cytosol"/>
    <property type="evidence" value="ECO:0007669"/>
    <property type="project" value="TreeGrafter"/>
</dbReference>
<protein>
    <recommendedName>
        <fullName evidence="3">pyridoxal kinase</fullName>
        <ecNumber evidence="3">2.7.1.35</ecNumber>
    </recommendedName>
    <alternativeName>
        <fullName evidence="11">PN/PL/PM kinase</fullName>
    </alternativeName>
    <alternativeName>
        <fullName evidence="12">Pyridoxal kinase</fullName>
    </alternativeName>
    <alternativeName>
        <fullName evidence="10">Pyridoxamine kinase</fullName>
    </alternativeName>
    <alternativeName>
        <fullName evidence="13">Vitamin B6 kinase</fullName>
    </alternativeName>
</protein>
<dbReference type="CDD" id="cd01169">
    <property type="entry name" value="HMPP_kinase"/>
    <property type="match status" value="1"/>
</dbReference>
<evidence type="ECO:0000256" key="11">
    <source>
        <dbReference type="ARBA" id="ARBA00042348"/>
    </source>
</evidence>
<dbReference type="GO" id="GO:0008902">
    <property type="term" value="F:hydroxymethylpyrimidine kinase activity"/>
    <property type="evidence" value="ECO:0007669"/>
    <property type="project" value="TreeGrafter"/>
</dbReference>
<keyword evidence="6" id="KW-0547">Nucleotide-binding</keyword>
<comment type="catalytic activity">
    <reaction evidence="14">
        <text>pyridoxal + ATP = pyridoxal 5'-phosphate + ADP + H(+)</text>
        <dbReference type="Rhea" id="RHEA:10224"/>
        <dbReference type="ChEBI" id="CHEBI:15378"/>
        <dbReference type="ChEBI" id="CHEBI:17310"/>
        <dbReference type="ChEBI" id="CHEBI:30616"/>
        <dbReference type="ChEBI" id="CHEBI:456216"/>
        <dbReference type="ChEBI" id="CHEBI:597326"/>
        <dbReference type="EC" id="2.7.1.35"/>
    </reaction>
</comment>
<evidence type="ECO:0000259" key="15">
    <source>
        <dbReference type="Pfam" id="PF08543"/>
    </source>
</evidence>
<evidence type="ECO:0000256" key="12">
    <source>
        <dbReference type="ARBA" id="ARBA00042396"/>
    </source>
</evidence>
<accession>A0AAE4C6V6</accession>
<organism evidence="16 17">
    <name type="scientific">Falsarthrobacter nasiphocae</name>
    <dbReference type="NCBI Taxonomy" id="189863"/>
    <lineage>
        <taxon>Bacteria</taxon>
        <taxon>Bacillati</taxon>
        <taxon>Actinomycetota</taxon>
        <taxon>Actinomycetes</taxon>
        <taxon>Micrococcales</taxon>
        <taxon>Micrococcaceae</taxon>
        <taxon>Falsarthrobacter</taxon>
    </lineage>
</organism>
<evidence type="ECO:0000256" key="13">
    <source>
        <dbReference type="ARBA" id="ARBA00042531"/>
    </source>
</evidence>
<dbReference type="EC" id="2.7.1.35" evidence="3"/>
<proteinExistence type="inferred from homology"/>